<name>A0A6G1FQR0_9PEZI</name>
<dbReference type="GeneID" id="54415327"/>
<dbReference type="AlphaFoldDB" id="A0A6G1FQR0"/>
<sequence length="184" mass="20092">MTGRLRNSIQCRSTTSLSFSLLFLSAAVTSHFLVNSMALQVPVTTDTFFRPWLILVAFRSRMNALTIDVLPAIEIAPVSMDHRILAQENRRAKCGKAVWKLNMALSRKKLVKSDSIGIICESIVALGPWPGMGGVMAEITECDSLVLTAALSPDQTATDKGHTLIRFIPSAGPRDSIIGPRVRK</sequence>
<keyword evidence="2" id="KW-1185">Reference proteome</keyword>
<evidence type="ECO:0000313" key="1">
    <source>
        <dbReference type="EMBL" id="KAF1808103.1"/>
    </source>
</evidence>
<evidence type="ECO:0000313" key="2">
    <source>
        <dbReference type="Proteomes" id="UP000504638"/>
    </source>
</evidence>
<dbReference type="Proteomes" id="UP000504638">
    <property type="component" value="Unplaced"/>
</dbReference>
<dbReference type="RefSeq" id="XP_033529734.1">
    <property type="nucleotide sequence ID" value="XM_033674757.1"/>
</dbReference>
<organism evidence="1">
    <name type="scientific">Eremomyces bilateralis CBS 781.70</name>
    <dbReference type="NCBI Taxonomy" id="1392243"/>
    <lineage>
        <taxon>Eukaryota</taxon>
        <taxon>Fungi</taxon>
        <taxon>Dikarya</taxon>
        <taxon>Ascomycota</taxon>
        <taxon>Pezizomycotina</taxon>
        <taxon>Dothideomycetes</taxon>
        <taxon>Dothideomycetes incertae sedis</taxon>
        <taxon>Eremomycetales</taxon>
        <taxon>Eremomycetaceae</taxon>
        <taxon>Eremomyces</taxon>
    </lineage>
</organism>
<proteinExistence type="predicted"/>
<evidence type="ECO:0000313" key="3">
    <source>
        <dbReference type="RefSeq" id="XP_033529734.1"/>
    </source>
</evidence>
<reference evidence="1 3" key="1">
    <citation type="submission" date="2020-01" db="EMBL/GenBank/DDBJ databases">
        <authorList>
            <consortium name="DOE Joint Genome Institute"/>
            <person name="Haridas S."/>
            <person name="Albert R."/>
            <person name="Binder M."/>
            <person name="Bloem J."/>
            <person name="Labutti K."/>
            <person name="Salamov A."/>
            <person name="Andreopoulos B."/>
            <person name="Baker S.E."/>
            <person name="Barry K."/>
            <person name="Bills G."/>
            <person name="Bluhm B.H."/>
            <person name="Cannon C."/>
            <person name="Castanera R."/>
            <person name="Culley D.E."/>
            <person name="Daum C."/>
            <person name="Ezra D."/>
            <person name="Gonzalez J.B."/>
            <person name="Henrissat B."/>
            <person name="Kuo A."/>
            <person name="Liang C."/>
            <person name="Lipzen A."/>
            <person name="Lutzoni F."/>
            <person name="Magnuson J."/>
            <person name="Mondo S."/>
            <person name="Nolan M."/>
            <person name="Ohm R."/>
            <person name="Pangilinan J."/>
            <person name="Park H.-J."/>
            <person name="Ramirez L."/>
            <person name="Alfaro M."/>
            <person name="Sun H."/>
            <person name="Tritt A."/>
            <person name="Yoshinaga Y."/>
            <person name="Zwiers L.-H."/>
            <person name="Turgeon B.G."/>
            <person name="Goodwin S.B."/>
            <person name="Spatafora J.W."/>
            <person name="Crous P.W."/>
            <person name="Grigoriev I.V."/>
        </authorList>
    </citation>
    <scope>NUCLEOTIDE SEQUENCE</scope>
    <source>
        <strain evidence="1 3">CBS 781.70</strain>
    </source>
</reference>
<dbReference type="EMBL" id="ML975191">
    <property type="protein sequence ID" value="KAF1808103.1"/>
    <property type="molecule type" value="Genomic_DNA"/>
</dbReference>
<protein>
    <submittedName>
        <fullName evidence="1 3">Uncharacterized protein</fullName>
    </submittedName>
</protein>
<gene>
    <name evidence="1 3" type="ORF">P152DRAFT_257122</name>
</gene>
<reference evidence="3" key="3">
    <citation type="submission" date="2025-04" db="UniProtKB">
        <authorList>
            <consortium name="RefSeq"/>
        </authorList>
    </citation>
    <scope>IDENTIFICATION</scope>
    <source>
        <strain evidence="3">CBS 781.70</strain>
    </source>
</reference>
<accession>A0A6G1FQR0</accession>
<reference evidence="3" key="2">
    <citation type="submission" date="2020-04" db="EMBL/GenBank/DDBJ databases">
        <authorList>
            <consortium name="NCBI Genome Project"/>
        </authorList>
    </citation>
    <scope>NUCLEOTIDE SEQUENCE</scope>
    <source>
        <strain evidence="3">CBS 781.70</strain>
    </source>
</reference>